<dbReference type="EMBL" id="CP009249">
    <property type="protein sequence ID" value="APT91795.1"/>
    <property type="molecule type" value="Genomic_DNA"/>
</dbReference>
<evidence type="ECO:0000256" key="1">
    <source>
        <dbReference type="ARBA" id="ARBA00004651"/>
    </source>
</evidence>
<accession>A0A1L7D0W5</accession>
<feature type="transmembrane region" description="Helical" evidence="6">
    <location>
        <begin position="174"/>
        <end position="195"/>
    </location>
</feature>
<dbReference type="InterPro" id="IPR011701">
    <property type="entry name" value="MFS"/>
</dbReference>
<evidence type="ECO:0000256" key="4">
    <source>
        <dbReference type="ARBA" id="ARBA00022989"/>
    </source>
</evidence>
<feature type="transmembrane region" description="Helical" evidence="6">
    <location>
        <begin position="321"/>
        <end position="343"/>
    </location>
</feature>
<keyword evidence="2" id="KW-1003">Cell membrane</keyword>
<dbReference type="Proteomes" id="UP000185491">
    <property type="component" value="Chromosome"/>
</dbReference>
<feature type="transmembrane region" description="Helical" evidence="6">
    <location>
        <begin position="262"/>
        <end position="281"/>
    </location>
</feature>
<dbReference type="AlphaFoldDB" id="A0A1L7D0W5"/>
<feature type="transmembrane region" description="Helical" evidence="6">
    <location>
        <begin position="237"/>
        <end position="256"/>
    </location>
</feature>
<keyword evidence="3 6" id="KW-0812">Transmembrane</keyword>
<gene>
    <name evidence="7" type="ORF">CPHO_01425</name>
</gene>
<dbReference type="Pfam" id="PF07690">
    <property type="entry name" value="MFS_1"/>
    <property type="match status" value="1"/>
</dbReference>
<protein>
    <submittedName>
        <fullName evidence="7">Membrane protein</fullName>
    </submittedName>
</protein>
<feature type="transmembrane region" description="Helical" evidence="6">
    <location>
        <begin position="104"/>
        <end position="124"/>
    </location>
</feature>
<evidence type="ECO:0000313" key="8">
    <source>
        <dbReference type="Proteomes" id="UP000185491"/>
    </source>
</evidence>
<feature type="transmembrane region" description="Helical" evidence="6">
    <location>
        <begin position="48"/>
        <end position="71"/>
    </location>
</feature>
<sequence length="419" mass="44235">MATTQKRTFHPVALLTGAEFWGAIGLQIALFVAPLIALKIFDATPMHIAALNLTESAAALVFGLAVAGFVGKLGGARAITFANALRVLSCTIVAVSLYTQPSLWILFIALFLLGIASLLNEAGVNTAVVEFVGRDGKSLNRANSLLRTSGVLSELGGIGLGGLVVSLLTFATTMWVGSFSFAVALVLSLMVWLAAPTKARPAPEPCETDTVRPSFNGLRFIWNNDFLKRLTLTSFHFNFFSSIFQAVFIIYCVRVLDFEPWALAVVGVAGGIGGLVGAALASTPFAETHAKRLYCLAITLPGVSILIMLAAQLFSNVPARITLVALPDFAFGLCMVLCIVLFNTAKQQSSPDSMVGDIAATERTIALGGEVPGFLLGGAIATVISVQYSMAAAVVGILFSAVWMLRLKHWPETPAPVVA</sequence>
<feature type="transmembrane region" description="Helical" evidence="6">
    <location>
        <begin position="12"/>
        <end position="36"/>
    </location>
</feature>
<keyword evidence="8" id="KW-1185">Reference proteome</keyword>
<name>A0A1L7D0W5_9CORY</name>
<dbReference type="KEGG" id="cpho:CPHO_01425"/>
<comment type="subcellular location">
    <subcellularLocation>
        <location evidence="1">Cell membrane</location>
        <topology evidence="1">Multi-pass membrane protein</topology>
    </subcellularLocation>
</comment>
<proteinExistence type="predicted"/>
<dbReference type="GO" id="GO:0022857">
    <property type="term" value="F:transmembrane transporter activity"/>
    <property type="evidence" value="ECO:0007669"/>
    <property type="project" value="InterPro"/>
</dbReference>
<evidence type="ECO:0000256" key="3">
    <source>
        <dbReference type="ARBA" id="ARBA00022692"/>
    </source>
</evidence>
<feature type="transmembrane region" description="Helical" evidence="6">
    <location>
        <begin position="145"/>
        <end position="168"/>
    </location>
</feature>
<feature type="transmembrane region" description="Helical" evidence="6">
    <location>
        <begin position="293"/>
        <end position="315"/>
    </location>
</feature>
<dbReference type="SUPFAM" id="SSF103473">
    <property type="entry name" value="MFS general substrate transporter"/>
    <property type="match status" value="1"/>
</dbReference>
<dbReference type="Gene3D" id="1.20.1250.20">
    <property type="entry name" value="MFS general substrate transporter like domains"/>
    <property type="match status" value="1"/>
</dbReference>
<dbReference type="GO" id="GO:0005886">
    <property type="term" value="C:plasma membrane"/>
    <property type="evidence" value="ECO:0007669"/>
    <property type="project" value="UniProtKB-SubCell"/>
</dbReference>
<dbReference type="PANTHER" id="PTHR23513">
    <property type="entry name" value="INTEGRAL MEMBRANE EFFLUX PROTEIN-RELATED"/>
    <property type="match status" value="1"/>
</dbReference>
<evidence type="ECO:0000256" key="2">
    <source>
        <dbReference type="ARBA" id="ARBA00022475"/>
    </source>
</evidence>
<dbReference type="PANTHER" id="PTHR23513:SF6">
    <property type="entry name" value="MAJOR FACILITATOR SUPERFAMILY ASSOCIATED DOMAIN-CONTAINING PROTEIN"/>
    <property type="match status" value="1"/>
</dbReference>
<feature type="transmembrane region" description="Helical" evidence="6">
    <location>
        <begin position="78"/>
        <end position="98"/>
    </location>
</feature>
<organism evidence="7 8">
    <name type="scientific">Corynebacterium phocae</name>
    <dbReference type="NCBI Taxonomy" id="161895"/>
    <lineage>
        <taxon>Bacteria</taxon>
        <taxon>Bacillati</taxon>
        <taxon>Actinomycetota</taxon>
        <taxon>Actinomycetes</taxon>
        <taxon>Mycobacteriales</taxon>
        <taxon>Corynebacteriaceae</taxon>
        <taxon>Corynebacterium</taxon>
    </lineage>
</organism>
<reference evidence="7 8" key="1">
    <citation type="submission" date="2014-08" db="EMBL/GenBank/DDBJ databases">
        <title>Complete genome sequence of Corynebacterium phocae M408/89/1(T)(=DSM 44612(T)), isolated from the common seal (Phoca vitulina).</title>
        <authorList>
            <person name="Ruckert C."/>
            <person name="Albersmeier A."/>
            <person name="Winkler A."/>
            <person name="Kalinowski J."/>
        </authorList>
    </citation>
    <scope>NUCLEOTIDE SEQUENCE [LARGE SCALE GENOMIC DNA]</scope>
    <source>
        <strain evidence="7 8">M408/89/1</strain>
    </source>
</reference>
<dbReference type="InterPro" id="IPR036259">
    <property type="entry name" value="MFS_trans_sf"/>
</dbReference>
<feature type="transmembrane region" description="Helical" evidence="6">
    <location>
        <begin position="364"/>
        <end position="384"/>
    </location>
</feature>
<keyword evidence="4 6" id="KW-1133">Transmembrane helix</keyword>
<feature type="transmembrane region" description="Helical" evidence="6">
    <location>
        <begin position="390"/>
        <end position="407"/>
    </location>
</feature>
<evidence type="ECO:0000256" key="6">
    <source>
        <dbReference type="SAM" id="Phobius"/>
    </source>
</evidence>
<dbReference type="RefSeq" id="WP_084559627.1">
    <property type="nucleotide sequence ID" value="NZ_CP009249.1"/>
</dbReference>
<evidence type="ECO:0000256" key="5">
    <source>
        <dbReference type="ARBA" id="ARBA00023136"/>
    </source>
</evidence>
<dbReference type="OrthoDB" id="4427990at2"/>
<keyword evidence="5 6" id="KW-0472">Membrane</keyword>
<evidence type="ECO:0000313" key="7">
    <source>
        <dbReference type="EMBL" id="APT91795.1"/>
    </source>
</evidence>